<dbReference type="InterPro" id="IPR038762">
    <property type="entry name" value="ABM_predict"/>
</dbReference>
<organism evidence="3 4">
    <name type="scientific">Marinobacter salarius</name>
    <dbReference type="NCBI Taxonomy" id="1420917"/>
    <lineage>
        <taxon>Bacteria</taxon>
        <taxon>Pseudomonadati</taxon>
        <taxon>Pseudomonadota</taxon>
        <taxon>Gammaproteobacteria</taxon>
        <taxon>Pseudomonadales</taxon>
        <taxon>Marinobacteraceae</taxon>
        <taxon>Marinobacter</taxon>
    </lineage>
</organism>
<keyword evidence="1" id="KW-1133">Transmembrane helix</keyword>
<name>W5YSY8_9GAMM</name>
<proteinExistence type="predicted"/>
<dbReference type="Gene3D" id="3.30.70.100">
    <property type="match status" value="1"/>
</dbReference>
<evidence type="ECO:0000313" key="3">
    <source>
        <dbReference type="EMBL" id="AHI32165.1"/>
    </source>
</evidence>
<keyword evidence="1" id="KW-0812">Transmembrane</keyword>
<feature type="transmembrane region" description="Helical" evidence="1">
    <location>
        <begin position="186"/>
        <end position="209"/>
    </location>
</feature>
<dbReference type="InterPro" id="IPR011008">
    <property type="entry name" value="Dimeric_a/b-barrel"/>
</dbReference>
<reference evidence="3 4" key="1">
    <citation type="journal article" date="2014" name="Genome Announc.">
        <title>Draft Genome Sequences of Marinobacter similis A3d10T and Marinobacter salarius R9SW1T.</title>
        <authorList>
            <person name="Ivanova E.P."/>
            <person name="Ng H.J."/>
            <person name="Webb H.K."/>
            <person name="Feng G."/>
            <person name="Oshima K."/>
            <person name="Hattori M."/>
            <person name="Ohkuma M."/>
            <person name="Sergeev A.F."/>
            <person name="Mikhailov V.V."/>
            <person name="Crawford R.J."/>
            <person name="Sawabe T."/>
        </authorList>
    </citation>
    <scope>NUCLEOTIDE SEQUENCE [LARGE SCALE GENOMIC DNA]</scope>
    <source>
        <strain evidence="4">A3d10 and R9SW1</strain>
    </source>
</reference>
<sequence>MLSRAGKRLHCWGLTGRRPQNIMDWEAHYERTRGRRSPSIHYDSGRSIIIRHTVKPGHRDHYETWLRQIIAAAAQFSGHQGVHVVRPPEGHDTFEIAVRFSHPDEADTWLNSDVRRELISGIVPALASDEHVEIRTGIDYWFTPPTSKAKQPTRWKQWLITTAVIWPLTLIVPMVFQPIFNQLPVLALWGVRHGLVAATVVALVVYLIMPRVVRLVANWLFR</sequence>
<dbReference type="EMBL" id="CP007152">
    <property type="protein sequence ID" value="AHI32165.1"/>
    <property type="molecule type" value="Genomic_DNA"/>
</dbReference>
<dbReference type="KEGG" id="msr:AU15_15600"/>
<dbReference type="PANTHER" id="PTHR40057:SF1">
    <property type="entry name" value="SLR1162 PROTEIN"/>
    <property type="match status" value="1"/>
</dbReference>
<dbReference type="InterPro" id="IPR007138">
    <property type="entry name" value="ABM_dom"/>
</dbReference>
<dbReference type="AlphaFoldDB" id="W5YSY8"/>
<dbReference type="Proteomes" id="UP000035081">
    <property type="component" value="Chromosome"/>
</dbReference>
<dbReference type="PROSITE" id="PS51725">
    <property type="entry name" value="ABM"/>
    <property type="match status" value="1"/>
</dbReference>
<gene>
    <name evidence="3" type="ORF">AU15_15600</name>
</gene>
<dbReference type="PANTHER" id="PTHR40057">
    <property type="entry name" value="SLR1162 PROTEIN"/>
    <property type="match status" value="1"/>
</dbReference>
<protein>
    <submittedName>
        <fullName evidence="3">Antibiotic biosynthesis monooxygenase</fullName>
    </submittedName>
</protein>
<evidence type="ECO:0000259" key="2">
    <source>
        <dbReference type="PROSITE" id="PS51725"/>
    </source>
</evidence>
<dbReference type="HOGENOM" id="CLU_075307_0_0_6"/>
<feature type="transmembrane region" description="Helical" evidence="1">
    <location>
        <begin position="158"/>
        <end position="180"/>
    </location>
</feature>
<keyword evidence="3" id="KW-0560">Oxidoreductase</keyword>
<evidence type="ECO:0000313" key="4">
    <source>
        <dbReference type="Proteomes" id="UP000035081"/>
    </source>
</evidence>
<dbReference type="GO" id="GO:0004497">
    <property type="term" value="F:monooxygenase activity"/>
    <property type="evidence" value="ECO:0007669"/>
    <property type="project" value="UniProtKB-KW"/>
</dbReference>
<dbReference type="SUPFAM" id="SSF54909">
    <property type="entry name" value="Dimeric alpha+beta barrel"/>
    <property type="match status" value="1"/>
</dbReference>
<keyword evidence="1" id="KW-0472">Membrane</keyword>
<dbReference type="Pfam" id="PF03992">
    <property type="entry name" value="ABM"/>
    <property type="match status" value="1"/>
</dbReference>
<feature type="domain" description="ABM" evidence="2">
    <location>
        <begin position="46"/>
        <end position="134"/>
    </location>
</feature>
<evidence type="ECO:0000256" key="1">
    <source>
        <dbReference type="SAM" id="Phobius"/>
    </source>
</evidence>
<accession>W5YSY8</accession>
<keyword evidence="3" id="KW-0503">Monooxygenase</keyword>